<dbReference type="PANTHER" id="PTHR46268">
    <property type="entry name" value="STRESS RESPONSE PROTEIN NHAX"/>
    <property type="match status" value="1"/>
</dbReference>
<dbReference type="PANTHER" id="PTHR46268:SF15">
    <property type="entry name" value="UNIVERSAL STRESS PROTEIN HP_0031"/>
    <property type="match status" value="1"/>
</dbReference>
<dbReference type="AlphaFoldDB" id="A0A1B3ZI06"/>
<evidence type="ECO:0000256" key="1">
    <source>
        <dbReference type="ARBA" id="ARBA00008791"/>
    </source>
</evidence>
<proteinExistence type="inferred from homology"/>
<reference evidence="3 4" key="1">
    <citation type="submission" date="2016-01" db="EMBL/GenBank/DDBJ databases">
        <title>Complete genome and mega plasmid sequence of Sphingomonas panacis DCY99 elicits systemic resistance in rice to Xanthomonas oryzae.</title>
        <authorList>
            <person name="Kim Y.J."/>
            <person name="Yang D.C."/>
            <person name="Sing P."/>
        </authorList>
    </citation>
    <scope>NUCLEOTIDE SEQUENCE [LARGE SCALE GENOMIC DNA]</scope>
    <source>
        <strain evidence="3 4">DCY99</strain>
        <plasmid evidence="4">Plasmid</plasmid>
    </source>
</reference>
<feature type="coiled-coil region" evidence="2">
    <location>
        <begin position="54"/>
        <end position="81"/>
    </location>
</feature>
<organism evidence="3 4">
    <name type="scientific">Sphingomonas panacis</name>
    <dbReference type="NCBI Taxonomy" id="1560345"/>
    <lineage>
        <taxon>Bacteria</taxon>
        <taxon>Pseudomonadati</taxon>
        <taxon>Pseudomonadota</taxon>
        <taxon>Alphaproteobacteria</taxon>
        <taxon>Sphingomonadales</taxon>
        <taxon>Sphingomonadaceae</taxon>
        <taxon>Sphingomonas</taxon>
    </lineage>
</organism>
<name>A0A1B3ZI06_9SPHN</name>
<dbReference type="Gene3D" id="3.40.50.12370">
    <property type="match status" value="1"/>
</dbReference>
<dbReference type="EMBL" id="CP014169">
    <property type="protein sequence ID" value="AOH87055.1"/>
    <property type="molecule type" value="Genomic_DNA"/>
</dbReference>
<accession>A0A1B3ZI06</accession>
<dbReference type="Proteomes" id="UP000094256">
    <property type="component" value="Plasmid unnamed"/>
</dbReference>
<evidence type="ECO:0008006" key="5">
    <source>
        <dbReference type="Google" id="ProtNLM"/>
    </source>
</evidence>
<keyword evidence="2" id="KW-0175">Coiled coil</keyword>
<evidence type="ECO:0000313" key="4">
    <source>
        <dbReference type="Proteomes" id="UP000094256"/>
    </source>
</evidence>
<keyword evidence="3" id="KW-0614">Plasmid</keyword>
<geneLocation type="plasmid" evidence="4"/>
<dbReference type="OrthoDB" id="9804721at2"/>
<evidence type="ECO:0000313" key="3">
    <source>
        <dbReference type="EMBL" id="AOH87055.1"/>
    </source>
</evidence>
<dbReference type="KEGG" id="span:AWL63_22965"/>
<dbReference type="RefSeq" id="WP_069207624.1">
    <property type="nucleotide sequence ID" value="NZ_CP014169.1"/>
</dbReference>
<dbReference type="CDD" id="cd00293">
    <property type="entry name" value="USP-like"/>
    <property type="match status" value="1"/>
</dbReference>
<evidence type="ECO:0000256" key="2">
    <source>
        <dbReference type="SAM" id="Coils"/>
    </source>
</evidence>
<keyword evidence="4" id="KW-1185">Reference proteome</keyword>
<gene>
    <name evidence="3" type="ORF">AWL63_22965</name>
</gene>
<protein>
    <recommendedName>
        <fullName evidence="5">Universal stress protein UspA</fullName>
    </recommendedName>
</protein>
<dbReference type="SUPFAM" id="SSF52402">
    <property type="entry name" value="Adenine nucleotide alpha hydrolases-like"/>
    <property type="match status" value="2"/>
</dbReference>
<sequence length="276" mass="29817">MSYATLMVHLELGQPNVDLLKITGDLAERFQASVIGIAACQPIQYVYGDGFISGQVAEQNRAEIQQEVDAAETEFRAALDSRVSDLTWRCAITRTSIADYIGEEARSADLLITARDRGGSLLDKTRNVDMGDLVIRAGRPVLLVPTGATSLKPERVMVAWKDSREARRAVLDALPLLEMASHVTVVEIASEDDMTEAGKRIADVVGWLKRHGIPAEPLVARSTGNDATAIETIARQQSAGVIVAGAYGHSRLREWVLGGVTADLLLAADRCAMLSH</sequence>
<comment type="similarity">
    <text evidence="1">Belongs to the universal stress protein A family.</text>
</comment>